<gene>
    <name evidence="1" type="ORF">S01H1_33214</name>
</gene>
<organism evidence="1">
    <name type="scientific">marine sediment metagenome</name>
    <dbReference type="NCBI Taxonomy" id="412755"/>
    <lineage>
        <taxon>unclassified sequences</taxon>
        <taxon>metagenomes</taxon>
        <taxon>ecological metagenomes</taxon>
    </lineage>
</organism>
<evidence type="ECO:0000313" key="1">
    <source>
        <dbReference type="EMBL" id="GAG09366.1"/>
    </source>
</evidence>
<sequence length="273" mass="30293">QEMDELLEPIFHSAESGLVTTDSAQALVSLLGARELPQPHHILEWAKVYGPEFANLTRKMTQLPATKLDAVLSVTNIPRAVMASADLSATFRQGLILGVMHPTKVPKAFARQVKAFLSEKYAQEMDDVLRASQAGIKHVEHGGYLAPMEKGAQIAGREEAYASVLAEKLPFIRRSARAFNTYLNEMRVGTFDVVEKAWTAQGAGTKELKSLARFINAASGRGTLPKKLDPYMPILNQFFFSPRLQVSRFQVPVVMTQMLFSKNPYMRKEAARG</sequence>
<proteinExistence type="predicted"/>
<feature type="non-terminal residue" evidence="1">
    <location>
        <position position="273"/>
    </location>
</feature>
<dbReference type="AlphaFoldDB" id="X0W9Q0"/>
<name>X0W9Q0_9ZZZZ</name>
<reference evidence="1" key="1">
    <citation type="journal article" date="2014" name="Front. Microbiol.">
        <title>High frequency of phylogenetically diverse reductive dehalogenase-homologous genes in deep subseafloor sedimentary metagenomes.</title>
        <authorList>
            <person name="Kawai M."/>
            <person name="Futagami T."/>
            <person name="Toyoda A."/>
            <person name="Takaki Y."/>
            <person name="Nishi S."/>
            <person name="Hori S."/>
            <person name="Arai W."/>
            <person name="Tsubouchi T."/>
            <person name="Morono Y."/>
            <person name="Uchiyama I."/>
            <person name="Ito T."/>
            <person name="Fujiyama A."/>
            <person name="Inagaki F."/>
            <person name="Takami H."/>
        </authorList>
    </citation>
    <scope>NUCLEOTIDE SEQUENCE</scope>
    <source>
        <strain evidence="1">Expedition CK06-06</strain>
    </source>
</reference>
<accession>X0W9Q0</accession>
<dbReference type="EMBL" id="BARS01020617">
    <property type="protein sequence ID" value="GAG09366.1"/>
    <property type="molecule type" value="Genomic_DNA"/>
</dbReference>
<protein>
    <submittedName>
        <fullName evidence="1">Uncharacterized protein</fullName>
    </submittedName>
</protein>
<feature type="non-terminal residue" evidence="1">
    <location>
        <position position="1"/>
    </location>
</feature>
<comment type="caution">
    <text evidence="1">The sequence shown here is derived from an EMBL/GenBank/DDBJ whole genome shotgun (WGS) entry which is preliminary data.</text>
</comment>